<keyword evidence="2" id="KW-0067">ATP-binding</keyword>
<feature type="domain" description="Protein kinase" evidence="4">
    <location>
        <begin position="69"/>
        <end position="338"/>
    </location>
</feature>
<dbReference type="Gene3D" id="1.10.510.10">
    <property type="entry name" value="Transferase(Phosphotransferase) domain 1"/>
    <property type="match status" value="1"/>
</dbReference>
<name>A0A7J6VMX8_THATH</name>
<keyword evidence="3" id="KW-0812">Transmembrane</keyword>
<keyword evidence="5" id="KW-0808">Transferase</keyword>
<keyword evidence="5" id="KW-0418">Kinase</keyword>
<dbReference type="SUPFAM" id="SSF56112">
    <property type="entry name" value="Protein kinase-like (PK-like)"/>
    <property type="match status" value="1"/>
</dbReference>
<dbReference type="PANTHER" id="PTHR27001">
    <property type="entry name" value="OS01G0253100 PROTEIN"/>
    <property type="match status" value="1"/>
</dbReference>
<dbReference type="FunFam" id="1.10.510.10:FF:000477">
    <property type="entry name" value="Receptor protein kinase CRINKLY4"/>
    <property type="match status" value="1"/>
</dbReference>
<dbReference type="PANTHER" id="PTHR27001:SF39">
    <property type="entry name" value="PROTEIN KINASE SUPERFAMILY PROTEIN"/>
    <property type="match status" value="1"/>
</dbReference>
<dbReference type="GO" id="GO:0005524">
    <property type="term" value="F:ATP binding"/>
    <property type="evidence" value="ECO:0007669"/>
    <property type="project" value="UniProtKB-KW"/>
</dbReference>
<feature type="transmembrane region" description="Helical" evidence="3">
    <location>
        <begin position="12"/>
        <end position="31"/>
    </location>
</feature>
<evidence type="ECO:0000256" key="1">
    <source>
        <dbReference type="ARBA" id="ARBA00022741"/>
    </source>
</evidence>
<dbReference type="PROSITE" id="PS50011">
    <property type="entry name" value="PROTEIN_KINASE_DOM"/>
    <property type="match status" value="1"/>
</dbReference>
<dbReference type="Proteomes" id="UP000554482">
    <property type="component" value="Unassembled WGS sequence"/>
</dbReference>
<dbReference type="InterPro" id="IPR001245">
    <property type="entry name" value="Ser-Thr/Tyr_kinase_cat_dom"/>
</dbReference>
<organism evidence="5 6">
    <name type="scientific">Thalictrum thalictroides</name>
    <name type="common">Rue-anemone</name>
    <name type="synonym">Anemone thalictroides</name>
    <dbReference type="NCBI Taxonomy" id="46969"/>
    <lineage>
        <taxon>Eukaryota</taxon>
        <taxon>Viridiplantae</taxon>
        <taxon>Streptophyta</taxon>
        <taxon>Embryophyta</taxon>
        <taxon>Tracheophyta</taxon>
        <taxon>Spermatophyta</taxon>
        <taxon>Magnoliopsida</taxon>
        <taxon>Ranunculales</taxon>
        <taxon>Ranunculaceae</taxon>
        <taxon>Thalictroideae</taxon>
        <taxon>Thalictrum</taxon>
    </lineage>
</organism>
<keyword evidence="1" id="KW-0547">Nucleotide-binding</keyword>
<evidence type="ECO:0000313" key="6">
    <source>
        <dbReference type="Proteomes" id="UP000554482"/>
    </source>
</evidence>
<dbReference type="FunFam" id="3.30.200.20:FF:000638">
    <property type="entry name" value="serine/threonine-protein kinase-like protein ACR4"/>
    <property type="match status" value="1"/>
</dbReference>
<dbReference type="Gene3D" id="3.30.200.20">
    <property type="entry name" value="Phosphorylase Kinase, domain 1"/>
    <property type="match status" value="1"/>
</dbReference>
<keyword evidence="3" id="KW-0472">Membrane</keyword>
<dbReference type="InterPro" id="IPR011009">
    <property type="entry name" value="Kinase-like_dom_sf"/>
</dbReference>
<reference evidence="5 6" key="1">
    <citation type="submission" date="2020-06" db="EMBL/GenBank/DDBJ databases">
        <title>Transcriptomic and genomic resources for Thalictrum thalictroides and T. hernandezii: Facilitating candidate gene discovery in an emerging model plant lineage.</title>
        <authorList>
            <person name="Arias T."/>
            <person name="Riano-Pachon D.M."/>
            <person name="Di Stilio V.S."/>
        </authorList>
    </citation>
    <scope>NUCLEOTIDE SEQUENCE [LARGE SCALE GENOMIC DNA]</scope>
    <source>
        <strain evidence="6">cv. WT478/WT964</strain>
        <tissue evidence="5">Leaves</tissue>
    </source>
</reference>
<accession>A0A7J6VMX8</accession>
<sequence>MSDGGVTIGYDFSLAILSIFLVILVIVLIILCRRRRRRKAVVEHREYLQVKLSAIPCPLVDVHATTDGFNPRRIIGKGRLGTVYIAIKPNGDVVAVKRINSGYVLSNAGFGFSSIMKSLSLAHHPNIVPIIGFSEAPGERIIMMEFMGMKSLEFYLHQNSIDCSPLLLDWKRRLQIAAGVARGIEYLHERMNPSIIHGCIKPSNILLDVNFCARICDYGLTFLAPQERRGLIGYADKEYWNEKKCICKASDVYGFGVVLLELLSGRMCQDGLLVEWALPLIRNMRIVDVLDSRLLVPFDIKPLIRLAKVASACVSNSRQHRPSIVQVTAILNSLEMEF</sequence>
<evidence type="ECO:0000256" key="3">
    <source>
        <dbReference type="SAM" id="Phobius"/>
    </source>
</evidence>
<keyword evidence="5" id="KW-0675">Receptor</keyword>
<evidence type="ECO:0000256" key="2">
    <source>
        <dbReference type="ARBA" id="ARBA00022840"/>
    </source>
</evidence>
<dbReference type="Pfam" id="PF07714">
    <property type="entry name" value="PK_Tyr_Ser-Thr"/>
    <property type="match status" value="1"/>
</dbReference>
<dbReference type="AlphaFoldDB" id="A0A7J6VMX8"/>
<evidence type="ECO:0000259" key="4">
    <source>
        <dbReference type="PROSITE" id="PS50011"/>
    </source>
</evidence>
<dbReference type="InterPro" id="IPR000719">
    <property type="entry name" value="Prot_kinase_dom"/>
</dbReference>
<dbReference type="OrthoDB" id="4062651at2759"/>
<dbReference type="EMBL" id="JABWDY010029816">
    <property type="protein sequence ID" value="KAF5186121.1"/>
    <property type="molecule type" value="Genomic_DNA"/>
</dbReference>
<protein>
    <submittedName>
        <fullName evidence="5">Receptor-like kinase lip2</fullName>
    </submittedName>
</protein>
<dbReference type="GO" id="GO:0004672">
    <property type="term" value="F:protein kinase activity"/>
    <property type="evidence" value="ECO:0007669"/>
    <property type="project" value="InterPro"/>
</dbReference>
<proteinExistence type="predicted"/>
<keyword evidence="3" id="KW-1133">Transmembrane helix</keyword>
<keyword evidence="6" id="KW-1185">Reference proteome</keyword>
<gene>
    <name evidence="5" type="ORF">FRX31_024292</name>
</gene>
<dbReference type="GO" id="GO:0005886">
    <property type="term" value="C:plasma membrane"/>
    <property type="evidence" value="ECO:0007669"/>
    <property type="project" value="TreeGrafter"/>
</dbReference>
<evidence type="ECO:0000313" key="5">
    <source>
        <dbReference type="EMBL" id="KAF5186121.1"/>
    </source>
</evidence>
<comment type="caution">
    <text evidence="5">The sequence shown here is derived from an EMBL/GenBank/DDBJ whole genome shotgun (WGS) entry which is preliminary data.</text>
</comment>